<dbReference type="RefSeq" id="WP_231043895.1">
    <property type="nucleotide sequence ID" value="NZ_CP106882.1"/>
</dbReference>
<keyword evidence="2" id="KW-0614">Plasmid</keyword>
<feature type="coiled-coil region" evidence="1">
    <location>
        <begin position="6"/>
        <end position="175"/>
    </location>
</feature>
<dbReference type="Proteomes" id="UP001162800">
    <property type="component" value="Plasmid unnamed1"/>
</dbReference>
<dbReference type="EMBL" id="CP106882">
    <property type="protein sequence ID" value="UYG53798.1"/>
    <property type="molecule type" value="Genomic_DNA"/>
</dbReference>
<geneLocation type="plasmid" evidence="2 3">
    <name>unnamed1</name>
</geneLocation>
<accession>A0ABY6GG23</accession>
<proteinExistence type="predicted"/>
<keyword evidence="1" id="KW-0175">Coiled coil</keyword>
<reference evidence="2" key="1">
    <citation type="submission" date="2022-09" db="EMBL/GenBank/DDBJ databases">
        <title>The complete genome of Acidovorax sp. 5MLIR.</title>
        <authorList>
            <person name="Liu L."/>
            <person name="Yue J."/>
            <person name="Yang F."/>
            <person name="Yuan J."/>
            <person name="Li L."/>
        </authorList>
    </citation>
    <scope>NUCLEOTIDE SEQUENCE</scope>
    <source>
        <strain evidence="2">5MLIR</strain>
        <plasmid evidence="2">unnamed1</plasmid>
    </source>
</reference>
<evidence type="ECO:0000256" key="1">
    <source>
        <dbReference type="SAM" id="Coils"/>
    </source>
</evidence>
<gene>
    <name evidence="2" type="ORF">M9799_17845</name>
</gene>
<name>A0ABY6GG23_9BURK</name>
<organism evidence="2 3">
    <name type="scientific">Comamonas endophytica</name>
    <dbReference type="NCBI Taxonomy" id="2949090"/>
    <lineage>
        <taxon>Bacteria</taxon>
        <taxon>Pseudomonadati</taxon>
        <taxon>Pseudomonadota</taxon>
        <taxon>Betaproteobacteria</taxon>
        <taxon>Burkholderiales</taxon>
        <taxon>Comamonadaceae</taxon>
        <taxon>Comamonas</taxon>
    </lineage>
</organism>
<keyword evidence="3" id="KW-1185">Reference proteome</keyword>
<protein>
    <submittedName>
        <fullName evidence="2">Uncharacterized protein</fullName>
    </submittedName>
</protein>
<sequence>MAAAAIAQAQAEADAAAAAKAQAEAEAAAAAKAQSDAEAAAAIAQAQAEADAAAAAKAQAEAEAAAAAKAQSDAEAAAAIAQAQAEADAAAAAKAQAEADAAAAAKAQAEAEAAAAAKAQSDAEAAAAIAQAQAEADAAAAAKAQAQADAAAAAKAQAEAEAAAAAKAQAEAEAAAKSQAQAKAAAAADNLQADAEAADVATIQVKIEAAAAAIAQAEAGAAAADKAQSEARAAAAFKVQALNDAVAAAEEKLQAEEAMVVKTRLQVEKLKSLQTDATEAGEASAFSSLEGIKNFAAMAYGSAMEKAPQAWDAARSFTVASIKSLGENQHFVAGTLLLSTAAGAAASLLPVPVKAAYYAGAATTLAAIGSLHYENGENSVYSFVKSAGDFSHPATATVVTAATGLVSAGIGYLDGSAKYEQFVSTVAVTYQEKLQDVGKKAAQRLMEQRAEEYDKYPLLSAMRAHGVHDALQETVKSAVIGVATSATVLALSKLAHSTYAYVTGIDDLVSDIPPSDAADPYALAPVAPPEPEHLHEMPALIGTAQEQYA</sequence>
<evidence type="ECO:0000313" key="3">
    <source>
        <dbReference type="Proteomes" id="UP001162800"/>
    </source>
</evidence>
<feature type="coiled-coil region" evidence="1">
    <location>
        <begin position="239"/>
        <end position="266"/>
    </location>
</feature>
<evidence type="ECO:0000313" key="2">
    <source>
        <dbReference type="EMBL" id="UYG53798.1"/>
    </source>
</evidence>